<dbReference type="PROSITE" id="PS51085">
    <property type="entry name" value="2FE2S_FER_2"/>
    <property type="match status" value="1"/>
</dbReference>
<keyword evidence="5" id="KW-0479">Metal-binding</keyword>
<evidence type="ECO:0000256" key="4">
    <source>
        <dbReference type="ARBA" id="ARBA00022714"/>
    </source>
</evidence>
<dbReference type="SUPFAM" id="SSF52343">
    <property type="entry name" value="Ferredoxin reductase-like, C-terminal NADP-linked domain"/>
    <property type="match status" value="1"/>
</dbReference>
<accession>A0A9P6GFP7</accession>
<dbReference type="InterPro" id="IPR011037">
    <property type="entry name" value="Pyrv_Knase-like_insert_dom_sf"/>
</dbReference>
<dbReference type="InterPro" id="IPR012675">
    <property type="entry name" value="Beta-grasp_dom_sf"/>
</dbReference>
<dbReference type="Pfam" id="PF00111">
    <property type="entry name" value="Fer2"/>
    <property type="match status" value="1"/>
</dbReference>
<evidence type="ECO:0000313" key="12">
    <source>
        <dbReference type="EMBL" id="KAF9734579.1"/>
    </source>
</evidence>
<dbReference type="CDD" id="cd00207">
    <property type="entry name" value="fer2"/>
    <property type="match status" value="1"/>
</dbReference>
<dbReference type="InterPro" id="IPR017938">
    <property type="entry name" value="Riboflavin_synthase-like_b-brl"/>
</dbReference>
<keyword evidence="4" id="KW-0001">2Fe-2S</keyword>
<comment type="cofactor">
    <cofactor evidence="1">
        <name>FMN</name>
        <dbReference type="ChEBI" id="CHEBI:58210"/>
    </cofactor>
</comment>
<evidence type="ECO:0000256" key="2">
    <source>
        <dbReference type="ARBA" id="ARBA00022630"/>
    </source>
</evidence>
<dbReference type="GO" id="GO:0016491">
    <property type="term" value="F:oxidoreductase activity"/>
    <property type="evidence" value="ECO:0007669"/>
    <property type="project" value="UniProtKB-KW"/>
</dbReference>
<dbReference type="AlphaFoldDB" id="A0A9P6GFP7"/>
<dbReference type="Gene3D" id="2.40.33.20">
    <property type="entry name" value="PK beta-barrel domain-like"/>
    <property type="match status" value="1"/>
</dbReference>
<dbReference type="PANTHER" id="PTHR30212">
    <property type="entry name" value="PROTEIN YIIM"/>
    <property type="match status" value="1"/>
</dbReference>
<dbReference type="InterPro" id="IPR052353">
    <property type="entry name" value="Benzoxazolinone_Detox_Enz"/>
</dbReference>
<gene>
    <name evidence="12" type="ORF">PMIN01_07482</name>
</gene>
<dbReference type="Pfam" id="PF03473">
    <property type="entry name" value="MOSC"/>
    <property type="match status" value="1"/>
</dbReference>
<evidence type="ECO:0000259" key="11">
    <source>
        <dbReference type="PROSITE" id="PS51384"/>
    </source>
</evidence>
<protein>
    <submittedName>
        <fullName evidence="12">MOSC domain-containing protein</fullName>
    </submittedName>
</protein>
<evidence type="ECO:0000259" key="9">
    <source>
        <dbReference type="PROSITE" id="PS51085"/>
    </source>
</evidence>
<dbReference type="InterPro" id="IPR006058">
    <property type="entry name" value="2Fe2S_fd_BS"/>
</dbReference>
<dbReference type="OrthoDB" id="5390at2759"/>
<dbReference type="Proteomes" id="UP000756921">
    <property type="component" value="Unassembled WGS sequence"/>
</dbReference>
<dbReference type="SUPFAM" id="SSF63380">
    <property type="entry name" value="Riboflavin synthase domain-like"/>
    <property type="match status" value="1"/>
</dbReference>
<keyword evidence="8" id="KW-0411">Iron-sulfur</keyword>
<proteinExistence type="predicted"/>
<feature type="domain" description="MOSC" evidence="10">
    <location>
        <begin position="40"/>
        <end position="189"/>
    </location>
</feature>
<name>A0A9P6GFP7_9PLEO</name>
<evidence type="ECO:0000256" key="7">
    <source>
        <dbReference type="ARBA" id="ARBA00023004"/>
    </source>
</evidence>
<evidence type="ECO:0000256" key="8">
    <source>
        <dbReference type="ARBA" id="ARBA00023014"/>
    </source>
</evidence>
<dbReference type="Gene3D" id="3.40.50.80">
    <property type="entry name" value="Nucleotide-binding domain of ferredoxin-NADP reductase (FNR) module"/>
    <property type="match status" value="1"/>
</dbReference>
<dbReference type="PRINTS" id="PR00409">
    <property type="entry name" value="PHDIOXRDTASE"/>
</dbReference>
<keyword evidence="2" id="KW-0285">Flavoprotein</keyword>
<feature type="domain" description="2Fe-2S ferredoxin-type" evidence="9">
    <location>
        <begin position="472"/>
        <end position="558"/>
    </location>
</feature>
<dbReference type="PROSITE" id="PS51340">
    <property type="entry name" value="MOSC"/>
    <property type="match status" value="1"/>
</dbReference>
<dbReference type="InterPro" id="IPR005302">
    <property type="entry name" value="MoCF_Sase_C"/>
</dbReference>
<dbReference type="PROSITE" id="PS51384">
    <property type="entry name" value="FAD_FR"/>
    <property type="match status" value="1"/>
</dbReference>
<evidence type="ECO:0000259" key="10">
    <source>
        <dbReference type="PROSITE" id="PS51340"/>
    </source>
</evidence>
<dbReference type="GO" id="GO:0030151">
    <property type="term" value="F:molybdenum ion binding"/>
    <property type="evidence" value="ECO:0007669"/>
    <property type="project" value="InterPro"/>
</dbReference>
<dbReference type="InterPro" id="IPR054582">
    <property type="entry name" value="DmmA-like_N"/>
</dbReference>
<keyword evidence="13" id="KW-1185">Reference proteome</keyword>
<evidence type="ECO:0000256" key="3">
    <source>
        <dbReference type="ARBA" id="ARBA00022643"/>
    </source>
</evidence>
<dbReference type="SUPFAM" id="SSF50800">
    <property type="entry name" value="PK beta-barrel domain-like"/>
    <property type="match status" value="1"/>
</dbReference>
<dbReference type="InterPro" id="IPR039261">
    <property type="entry name" value="FNR_nucleotide-bd"/>
</dbReference>
<evidence type="ECO:0000256" key="6">
    <source>
        <dbReference type="ARBA" id="ARBA00023002"/>
    </source>
</evidence>
<sequence length="558" mass="61561">MVGPIVDLYAPLERDTIVEVRRGKMKPMPGLTIESGIDKSIVDGPVWVGKTGLDSDEHDMTFHGGPTKAVHAYCSTHYPTWQSSHPSATTRFTPGAFGENLVFTSFNERNICIGDVFVVGPSPSHSSSSSSSPTLTLQVSQPRQPCFKLNHRFGLKNFAPETTRLSRTGWYFRVLEEGWVEKGMEVRVVERKHAAWTLERLQGVLYRGTEGPAEMQYLLGIEALTDEIKGVLRQRLRKLEAATSKKTKVPWTDWKVVEKVQQTPRITSFSLAAIDKATNTTPESGSHVRLRLPNGLVRAYSIVRGSRGRFELGIARDAHSRGGSSYLHDHVDVGDVLSVGAVTAGIKPNSMASNHVFVVAGIGITAFLWLVEEMVGFNLNVQVHYAVRSAEEMPFRQDLEKLGSRVTVYDKAKGERMDVGSVIKGMPWNSQVYVCGPKRLMDDTVNAAQEAGLGEKDVHFEAFGADVGGNMFEVVIRDKEDKKVVVEEEETLLEVLQREFGDLVGSSCEVGNCGTCRVRLRCGKVDHRGTALSAEEKENEILSCVSRGVGRIEIEIGE</sequence>
<evidence type="ECO:0000256" key="1">
    <source>
        <dbReference type="ARBA" id="ARBA00001917"/>
    </source>
</evidence>
<dbReference type="SUPFAM" id="SSF54292">
    <property type="entry name" value="2Fe-2S ferredoxin-like"/>
    <property type="match status" value="1"/>
</dbReference>
<feature type="domain" description="FAD-binding FR-type" evidence="11">
    <location>
        <begin position="249"/>
        <end position="355"/>
    </location>
</feature>
<reference evidence="12" key="1">
    <citation type="journal article" date="2020" name="Mol. Plant Microbe Interact.">
        <title>Genome Sequence of the Biocontrol Agent Coniothyrium minitans strain Conio (IMI 134523).</title>
        <authorList>
            <person name="Patel D."/>
            <person name="Shittu T.A."/>
            <person name="Baroncelli R."/>
            <person name="Muthumeenakshi S."/>
            <person name="Osborne T.H."/>
            <person name="Janganan T.K."/>
            <person name="Sreenivasaprasad S."/>
        </authorList>
    </citation>
    <scope>NUCLEOTIDE SEQUENCE</scope>
    <source>
        <strain evidence="12">Conio</strain>
    </source>
</reference>
<dbReference type="CDD" id="cd06185">
    <property type="entry name" value="PDR_like"/>
    <property type="match status" value="1"/>
</dbReference>
<evidence type="ECO:0000313" key="13">
    <source>
        <dbReference type="Proteomes" id="UP000756921"/>
    </source>
</evidence>
<dbReference type="PROSITE" id="PS00197">
    <property type="entry name" value="2FE2S_FER_1"/>
    <property type="match status" value="1"/>
</dbReference>
<keyword evidence="3" id="KW-0288">FMN</keyword>
<dbReference type="InterPro" id="IPR017927">
    <property type="entry name" value="FAD-bd_FR_type"/>
</dbReference>
<dbReference type="Gene3D" id="3.10.20.30">
    <property type="match status" value="1"/>
</dbReference>
<dbReference type="GO" id="GO:0051537">
    <property type="term" value="F:2 iron, 2 sulfur cluster binding"/>
    <property type="evidence" value="ECO:0007669"/>
    <property type="project" value="UniProtKB-KW"/>
</dbReference>
<dbReference type="PANTHER" id="PTHR30212:SF2">
    <property type="entry name" value="PROTEIN YIIM"/>
    <property type="match status" value="1"/>
</dbReference>
<organism evidence="12 13">
    <name type="scientific">Paraphaeosphaeria minitans</name>
    <dbReference type="NCBI Taxonomy" id="565426"/>
    <lineage>
        <taxon>Eukaryota</taxon>
        <taxon>Fungi</taxon>
        <taxon>Dikarya</taxon>
        <taxon>Ascomycota</taxon>
        <taxon>Pezizomycotina</taxon>
        <taxon>Dothideomycetes</taxon>
        <taxon>Pleosporomycetidae</taxon>
        <taxon>Pleosporales</taxon>
        <taxon>Massarineae</taxon>
        <taxon>Didymosphaeriaceae</taxon>
        <taxon>Paraphaeosphaeria</taxon>
    </lineage>
</organism>
<dbReference type="GO" id="GO:0030170">
    <property type="term" value="F:pyridoxal phosphate binding"/>
    <property type="evidence" value="ECO:0007669"/>
    <property type="project" value="InterPro"/>
</dbReference>
<dbReference type="EMBL" id="WJXW01000007">
    <property type="protein sequence ID" value="KAF9734579.1"/>
    <property type="molecule type" value="Genomic_DNA"/>
</dbReference>
<comment type="caution">
    <text evidence="12">The sequence shown here is derived from an EMBL/GenBank/DDBJ whole genome shotgun (WGS) entry which is preliminary data.</text>
</comment>
<dbReference type="InterPro" id="IPR036010">
    <property type="entry name" value="2Fe-2S_ferredoxin-like_sf"/>
</dbReference>
<keyword evidence="7" id="KW-0408">Iron</keyword>
<dbReference type="Pfam" id="PF22290">
    <property type="entry name" value="DmmA-like_N"/>
    <property type="match status" value="1"/>
</dbReference>
<evidence type="ECO:0000256" key="5">
    <source>
        <dbReference type="ARBA" id="ARBA00022723"/>
    </source>
</evidence>
<keyword evidence="6" id="KW-0560">Oxidoreductase</keyword>
<dbReference type="Gene3D" id="2.40.30.10">
    <property type="entry name" value="Translation factors"/>
    <property type="match status" value="1"/>
</dbReference>
<dbReference type="InterPro" id="IPR001041">
    <property type="entry name" value="2Fe-2S_ferredoxin-type"/>
</dbReference>